<dbReference type="AlphaFoldDB" id="A0A933LQA5"/>
<comment type="caution">
    <text evidence="1">The sequence shown here is derived from an EMBL/GenBank/DDBJ whole genome shotgun (WGS) entry which is preliminary data.</text>
</comment>
<evidence type="ECO:0000313" key="1">
    <source>
        <dbReference type="EMBL" id="MBI4595127.1"/>
    </source>
</evidence>
<organism evidence="1 2">
    <name type="scientific">Tectimicrobiota bacterium</name>
    <dbReference type="NCBI Taxonomy" id="2528274"/>
    <lineage>
        <taxon>Bacteria</taxon>
        <taxon>Pseudomonadati</taxon>
        <taxon>Nitrospinota/Tectimicrobiota group</taxon>
        <taxon>Candidatus Tectimicrobiota</taxon>
    </lineage>
</organism>
<gene>
    <name evidence="1" type="ORF">HY730_01985</name>
</gene>
<accession>A0A933LQA5</accession>
<dbReference type="Proteomes" id="UP000772181">
    <property type="component" value="Unassembled WGS sequence"/>
</dbReference>
<evidence type="ECO:0000313" key="2">
    <source>
        <dbReference type="Proteomes" id="UP000772181"/>
    </source>
</evidence>
<protein>
    <submittedName>
        <fullName evidence="1">UPF0175 family protein</fullName>
    </submittedName>
</protein>
<name>A0A933LQA5_UNCTE</name>
<dbReference type="EMBL" id="JACQWF010000091">
    <property type="protein sequence ID" value="MBI4595127.1"/>
    <property type="molecule type" value="Genomic_DNA"/>
</dbReference>
<sequence length="93" mass="11112">MGRKIQFEWEVPEEVFTIKLWKDEKEAALEIKRSAVLDLVRRTKISWRRGAELLGITYREFLDLMSEHRIPAFDYEEGWLAKEMADLQTLPDK</sequence>
<proteinExistence type="predicted"/>
<dbReference type="Pfam" id="PF03683">
    <property type="entry name" value="UPF0175"/>
    <property type="match status" value="1"/>
</dbReference>
<reference evidence="1" key="1">
    <citation type="submission" date="2020-07" db="EMBL/GenBank/DDBJ databases">
        <title>Huge and variable diversity of episymbiotic CPR bacteria and DPANN archaea in groundwater ecosystems.</title>
        <authorList>
            <person name="He C.Y."/>
            <person name="Keren R."/>
            <person name="Whittaker M."/>
            <person name="Farag I.F."/>
            <person name="Doudna J."/>
            <person name="Cate J.H.D."/>
            <person name="Banfield J.F."/>
        </authorList>
    </citation>
    <scope>NUCLEOTIDE SEQUENCE</scope>
    <source>
        <strain evidence="1">NC_groundwater_1482_Ag_S-0.65um_47_24</strain>
    </source>
</reference>
<dbReference type="InterPro" id="IPR005368">
    <property type="entry name" value="UPF0175"/>
</dbReference>